<dbReference type="OrthoDB" id="2980807at2759"/>
<protein>
    <submittedName>
        <fullName evidence="1">Uncharacterized protein</fullName>
    </submittedName>
</protein>
<gene>
    <name evidence="1" type="ORF">H1R20_g14733</name>
</gene>
<organism evidence="1 2">
    <name type="scientific">Candolleomyces eurysporus</name>
    <dbReference type="NCBI Taxonomy" id="2828524"/>
    <lineage>
        <taxon>Eukaryota</taxon>
        <taxon>Fungi</taxon>
        <taxon>Dikarya</taxon>
        <taxon>Basidiomycota</taxon>
        <taxon>Agaricomycotina</taxon>
        <taxon>Agaricomycetes</taxon>
        <taxon>Agaricomycetidae</taxon>
        <taxon>Agaricales</taxon>
        <taxon>Agaricineae</taxon>
        <taxon>Psathyrellaceae</taxon>
        <taxon>Candolleomyces</taxon>
    </lineage>
</organism>
<keyword evidence="2" id="KW-1185">Reference proteome</keyword>
<dbReference type="AlphaFoldDB" id="A0A9W8IT10"/>
<name>A0A9W8IT10_9AGAR</name>
<evidence type="ECO:0000313" key="2">
    <source>
        <dbReference type="Proteomes" id="UP001140091"/>
    </source>
</evidence>
<reference evidence="1" key="1">
    <citation type="submission" date="2022-06" db="EMBL/GenBank/DDBJ databases">
        <title>Genome Sequence of Candolleomyces eurysporus.</title>
        <authorList>
            <person name="Buettner E."/>
        </authorList>
    </citation>
    <scope>NUCLEOTIDE SEQUENCE</scope>
    <source>
        <strain evidence="1">VTCC 930004</strain>
    </source>
</reference>
<evidence type="ECO:0000313" key="1">
    <source>
        <dbReference type="EMBL" id="KAJ2922362.1"/>
    </source>
</evidence>
<dbReference type="EMBL" id="JANBPK010001495">
    <property type="protein sequence ID" value="KAJ2922362.1"/>
    <property type="molecule type" value="Genomic_DNA"/>
</dbReference>
<dbReference type="Proteomes" id="UP001140091">
    <property type="component" value="Unassembled WGS sequence"/>
</dbReference>
<accession>A0A9W8IT10</accession>
<sequence>MRNLPGTIFNPPTDVAFNTWGTRPLENLLSMTDIVYRHVARNVSTLETRIHSWDVNRFRLNVFHVLMQLREQRFEPGYVFVALLYVQRYAGDCRQAPDVSSSEAEKLFMGALATALYQARPLRLPERSLWLYSTPQLQILCRMWRRKMDLRHLKIHPRLLQTFCDILLAGPGHSIIDGDLFPTFPDAEMLDDLKIPSNIYHELIAEELEISKRIYRTAVNNLSFAPIICRSLNFHFHYILLFVRCFNAYEERQVRGRLLVKVHLHSECVEDLVALEIAVTSTYEARAGAISVVVAEPLGWWG</sequence>
<proteinExistence type="predicted"/>
<comment type="caution">
    <text evidence="1">The sequence shown here is derived from an EMBL/GenBank/DDBJ whole genome shotgun (WGS) entry which is preliminary data.</text>
</comment>
<feature type="non-terminal residue" evidence="1">
    <location>
        <position position="302"/>
    </location>
</feature>